<feature type="domain" description="POTRA" evidence="10">
    <location>
        <begin position="46"/>
        <end position="113"/>
    </location>
</feature>
<dbReference type="HAMAP" id="MF_01430">
    <property type="entry name" value="OM_assembly_BamA"/>
    <property type="match status" value="1"/>
</dbReference>
<organism evidence="11 12">
    <name type="scientific">Shimia haliotis</name>
    <dbReference type="NCBI Taxonomy" id="1280847"/>
    <lineage>
        <taxon>Bacteria</taxon>
        <taxon>Pseudomonadati</taxon>
        <taxon>Pseudomonadota</taxon>
        <taxon>Alphaproteobacteria</taxon>
        <taxon>Rhodobacterales</taxon>
        <taxon>Roseobacteraceae</taxon>
    </lineage>
</organism>
<dbReference type="Pfam" id="PF01103">
    <property type="entry name" value="Omp85"/>
    <property type="match status" value="1"/>
</dbReference>
<evidence type="ECO:0000256" key="1">
    <source>
        <dbReference type="ARBA" id="ARBA00004370"/>
    </source>
</evidence>
<keyword evidence="2 8" id="KW-1134">Transmembrane beta strand</keyword>
<dbReference type="GO" id="GO:0051205">
    <property type="term" value="P:protein insertion into membrane"/>
    <property type="evidence" value="ECO:0007669"/>
    <property type="project" value="UniProtKB-UniRule"/>
</dbReference>
<keyword evidence="12" id="KW-1185">Reference proteome</keyword>
<dbReference type="STRING" id="1280847.SAMN04488036_101879"/>
<protein>
    <recommendedName>
        <fullName evidence="8 9">Outer membrane protein assembly factor BamA</fullName>
    </recommendedName>
</protein>
<proteinExistence type="inferred from homology"/>
<keyword evidence="6 8" id="KW-0472">Membrane</keyword>
<dbReference type="EMBL" id="FOSZ01000001">
    <property type="protein sequence ID" value="SFK65009.1"/>
    <property type="molecule type" value="Genomic_DNA"/>
</dbReference>
<dbReference type="Pfam" id="PF07244">
    <property type="entry name" value="POTRA"/>
    <property type="match status" value="4"/>
</dbReference>
<dbReference type="InterPro" id="IPR034746">
    <property type="entry name" value="POTRA"/>
</dbReference>
<accession>A0A1I4BAH8</accession>
<dbReference type="InterPro" id="IPR039910">
    <property type="entry name" value="D15-like"/>
</dbReference>
<dbReference type="Proteomes" id="UP000198851">
    <property type="component" value="Unassembled WGS sequence"/>
</dbReference>
<evidence type="ECO:0000256" key="8">
    <source>
        <dbReference type="HAMAP-Rule" id="MF_01430"/>
    </source>
</evidence>
<dbReference type="PANTHER" id="PTHR12815:SF23">
    <property type="entry name" value="OUTER MEMBRANE PROTEIN ASSEMBLY FACTOR BAMA"/>
    <property type="match status" value="1"/>
</dbReference>
<sequence>MTKHTEALAIAKGSDYGQIRKFFVAVFLLISALFVVLPTVASAQSYNFGSISVEGNQRVESTAIITYAGIERGQPITGGQLNAAYQRVLDSGLFETVEMVPTGGTLVIKVQEYPTINRINFEGNARLKDDALEAVIESQSRRVLNPTVAERDAARITQAYSEQGRLAARVEPRIIRRSDNRADLVFEIFEGGVTEIERLGFVGNQNFSDRRLRQVLETKQAGLLRALFRSDTFVEDRVEFDKQVLRDFYLSRGYVDFRITGVNAELSRERDSYFVTFNVEEGQQFTFGDITVVSEFDGVEALPYLEALRLKPGVTYSPTLIESSISRLEKVALRAGNDFLRVDPRITRNDRDLALNVEFALVKGPRIFVERIDVEGNTTTLDKVIRRQFRIVEGDPFNPREIRESAERIRALGFFGDVQVNAREGTAPDQVIVDVDVVEQPTGSLSFGGTYSTNDGFGLVVRFNERNFLGRGQQFGFSFSTSSEIKDYGLSFREPAFLGRDLSAGINLSYVETENSDTRFTNTVGEFKPSVFFPVSEYGRAQLRYTLQNTSMEINSGETQAGSIIDQEAARGDIWNSSVGYSYIYDTRRKGLDPNRGVLLEFAQDFGGVGGDYQFIRTTGKAIAETKVWYEEVTLRAVFEGGALISPDNDSRVGDRFQLNSRVMRGFDPYGIGPRERAADGSFDDGLGGNFYAVARFEAEFPLGIPEEIGISGGLFYDVGSLWGLDDGVSGTGNVLYDDFSLRHVIGFSLFWDTPIGPLRFNFTKALKKETYDREQNFDFTISATF</sequence>
<keyword evidence="5 8" id="KW-0677">Repeat</keyword>
<dbReference type="PIRSF" id="PIRSF006076">
    <property type="entry name" value="OM_assembly_OMP85"/>
    <property type="match status" value="1"/>
</dbReference>
<dbReference type="AlphaFoldDB" id="A0A1I4BAH8"/>
<keyword evidence="7 8" id="KW-0998">Cell outer membrane</keyword>
<dbReference type="RefSeq" id="WP_093320682.1">
    <property type="nucleotide sequence ID" value="NZ_FOSZ01000001.1"/>
</dbReference>
<dbReference type="GO" id="GO:0009279">
    <property type="term" value="C:cell outer membrane"/>
    <property type="evidence" value="ECO:0007669"/>
    <property type="project" value="UniProtKB-SubCell"/>
</dbReference>
<feature type="domain" description="POTRA" evidence="10">
    <location>
        <begin position="367"/>
        <end position="440"/>
    </location>
</feature>
<dbReference type="NCBIfam" id="TIGR03303">
    <property type="entry name" value="OM_YaeT"/>
    <property type="match status" value="1"/>
</dbReference>
<feature type="domain" description="POTRA" evidence="10">
    <location>
        <begin position="114"/>
        <end position="191"/>
    </location>
</feature>
<evidence type="ECO:0000256" key="9">
    <source>
        <dbReference type="NCBIfam" id="TIGR03303"/>
    </source>
</evidence>
<keyword evidence="4 8" id="KW-0732">Signal</keyword>
<evidence type="ECO:0000256" key="4">
    <source>
        <dbReference type="ARBA" id="ARBA00022729"/>
    </source>
</evidence>
<comment type="subcellular location">
    <subcellularLocation>
        <location evidence="8">Cell outer membrane</location>
    </subcellularLocation>
    <subcellularLocation>
        <location evidence="1">Membrane</location>
    </subcellularLocation>
</comment>
<comment type="subunit">
    <text evidence="8">Part of the Bam complex.</text>
</comment>
<evidence type="ECO:0000313" key="12">
    <source>
        <dbReference type="Proteomes" id="UP000198851"/>
    </source>
</evidence>
<dbReference type="OrthoDB" id="9803054at2"/>
<dbReference type="PANTHER" id="PTHR12815">
    <property type="entry name" value="SORTING AND ASSEMBLY MACHINERY SAMM50 PROTEIN FAMILY MEMBER"/>
    <property type="match status" value="1"/>
</dbReference>
<dbReference type="PROSITE" id="PS51779">
    <property type="entry name" value="POTRA"/>
    <property type="match status" value="3"/>
</dbReference>
<dbReference type="Gene3D" id="3.10.20.310">
    <property type="entry name" value="membrane protein fhac"/>
    <property type="match status" value="4"/>
</dbReference>
<evidence type="ECO:0000259" key="10">
    <source>
        <dbReference type="PROSITE" id="PS51779"/>
    </source>
</evidence>
<evidence type="ECO:0000313" key="11">
    <source>
        <dbReference type="EMBL" id="SFK65009.1"/>
    </source>
</evidence>
<evidence type="ECO:0000256" key="6">
    <source>
        <dbReference type="ARBA" id="ARBA00023136"/>
    </source>
</evidence>
<evidence type="ECO:0000256" key="5">
    <source>
        <dbReference type="ARBA" id="ARBA00022737"/>
    </source>
</evidence>
<evidence type="ECO:0000256" key="3">
    <source>
        <dbReference type="ARBA" id="ARBA00022692"/>
    </source>
</evidence>
<dbReference type="InterPro" id="IPR000184">
    <property type="entry name" value="Bac_surfAg_D15"/>
</dbReference>
<reference evidence="12" key="1">
    <citation type="submission" date="2016-10" db="EMBL/GenBank/DDBJ databases">
        <authorList>
            <person name="Varghese N."/>
            <person name="Submissions S."/>
        </authorList>
    </citation>
    <scope>NUCLEOTIDE SEQUENCE [LARGE SCALE GENOMIC DNA]</scope>
    <source>
        <strain evidence="12">DSM 28453</strain>
    </source>
</reference>
<dbReference type="Gene3D" id="2.40.160.50">
    <property type="entry name" value="membrane protein fhac: a member of the omp85/tpsb transporter family"/>
    <property type="match status" value="1"/>
</dbReference>
<gene>
    <name evidence="8" type="primary">bamA</name>
    <name evidence="11" type="ORF">SAMN04488036_101879</name>
</gene>
<evidence type="ECO:0000256" key="2">
    <source>
        <dbReference type="ARBA" id="ARBA00022452"/>
    </source>
</evidence>
<comment type="function">
    <text evidence="8">Part of the outer membrane protein assembly complex, which is involved in assembly and insertion of beta-barrel proteins into the outer membrane.</text>
</comment>
<dbReference type="GO" id="GO:0043165">
    <property type="term" value="P:Gram-negative-bacterium-type cell outer membrane assembly"/>
    <property type="evidence" value="ECO:0007669"/>
    <property type="project" value="UniProtKB-UniRule"/>
</dbReference>
<evidence type="ECO:0000256" key="7">
    <source>
        <dbReference type="ARBA" id="ARBA00023237"/>
    </source>
</evidence>
<name>A0A1I4BAH8_9RHOB</name>
<dbReference type="InterPro" id="IPR023707">
    <property type="entry name" value="OM_assembly_BamA"/>
</dbReference>
<keyword evidence="3 8" id="KW-0812">Transmembrane</keyword>
<dbReference type="InterPro" id="IPR010827">
    <property type="entry name" value="BamA/TamA_POTRA"/>
</dbReference>
<comment type="similarity">
    <text evidence="8">Belongs to the BamA family.</text>
</comment>